<keyword evidence="4" id="KW-1185">Reference proteome</keyword>
<evidence type="ECO:0000313" key="3">
    <source>
        <dbReference type="EMBL" id="ASP38544.1"/>
    </source>
</evidence>
<dbReference type="AlphaFoldDB" id="A0A222FJ75"/>
<evidence type="ECO:0000313" key="4">
    <source>
        <dbReference type="Proteomes" id="UP000202440"/>
    </source>
</evidence>
<dbReference type="Proteomes" id="UP000202440">
    <property type="component" value="Chromosome"/>
</dbReference>
<dbReference type="KEGG" id="bsan:CHH28_07585"/>
<dbReference type="Pfam" id="PF17186">
    <property type="entry name" value="Lipocalin_9"/>
    <property type="match status" value="1"/>
</dbReference>
<sequence length="376" mass="42525">MRQWFCAAPVLALLLWAGLGYGQQANDVYQVLRDGDGAAQFAPVLPGYTLDFPRDHGSHPDFRIEWWYLTANLEGANGQHYGVHFTLFRQALFAQEQVAQQQDLENDSPWASRQSWMAHAAISQGDTHLYEERFARGGIGQAGVQAEPVFDAWLDDWQWLGDGPSPLPGRLTVSIQGQPLTLQLSSNKPWVLHGEQGFSQKSEQGQASYYYSQPSINIVGQWQPRSNDSVALTGQGWLDREWSSQPLAQNQSGWDWFSLQLADGHKLMAFRLRHSDSEQHYYSGSWITPEHKVTPLNSDDIQLTPTGFDVIDTAQGEKRIPTGWQLSLPELNRQWQIKARSANAWLDTLFPYWEGPVQVFDKEQAVGVGYLEMTGY</sequence>
<dbReference type="OrthoDB" id="9770826at2"/>
<dbReference type="InterPro" id="IPR023374">
    <property type="entry name" value="AttH-like_dom_sf"/>
</dbReference>
<proteinExistence type="predicted"/>
<accession>A0A222FJ75</accession>
<name>A0A222FJ75_9GAMM</name>
<dbReference type="PANTHER" id="PTHR38591:SF1">
    <property type="entry name" value="BLL1000 PROTEIN"/>
    <property type="match status" value="1"/>
</dbReference>
<keyword evidence="1" id="KW-0732">Signal</keyword>
<dbReference type="InterPro" id="IPR010791">
    <property type="entry name" value="AttH_dom"/>
</dbReference>
<feature type="chain" id="PRO_5012036110" evidence="1">
    <location>
        <begin position="23"/>
        <end position="376"/>
    </location>
</feature>
<dbReference type="RefSeq" id="WP_094059734.1">
    <property type="nucleotide sequence ID" value="NZ_CP022530.1"/>
</dbReference>
<dbReference type="EMBL" id="CP022530">
    <property type="protein sequence ID" value="ASP38544.1"/>
    <property type="molecule type" value="Genomic_DNA"/>
</dbReference>
<gene>
    <name evidence="3" type="ORF">CHH28_07585</name>
</gene>
<reference evidence="3 4" key="1">
    <citation type="submission" date="2017-07" db="EMBL/GenBank/DDBJ databases">
        <title>Annotated genome sequence of Bacterioplanes sanyensis isolated from Red Sea.</title>
        <authorList>
            <person name="Rehman Z.U."/>
        </authorList>
    </citation>
    <scope>NUCLEOTIDE SEQUENCE [LARGE SCALE GENOMIC DNA]</scope>
    <source>
        <strain evidence="3 4">NV9</strain>
    </source>
</reference>
<dbReference type="SUPFAM" id="SSF159245">
    <property type="entry name" value="AttH-like"/>
    <property type="match status" value="1"/>
</dbReference>
<evidence type="ECO:0000256" key="1">
    <source>
        <dbReference type="SAM" id="SignalP"/>
    </source>
</evidence>
<feature type="signal peptide" evidence="1">
    <location>
        <begin position="1"/>
        <end position="22"/>
    </location>
</feature>
<dbReference type="Gene3D" id="2.40.370.10">
    <property type="entry name" value="AttH-like domain"/>
    <property type="match status" value="2"/>
</dbReference>
<organism evidence="3 4">
    <name type="scientific">Bacterioplanes sanyensis</name>
    <dbReference type="NCBI Taxonomy" id="1249553"/>
    <lineage>
        <taxon>Bacteria</taxon>
        <taxon>Pseudomonadati</taxon>
        <taxon>Pseudomonadota</taxon>
        <taxon>Gammaproteobacteria</taxon>
        <taxon>Oceanospirillales</taxon>
        <taxon>Oceanospirillaceae</taxon>
        <taxon>Bacterioplanes</taxon>
    </lineage>
</organism>
<evidence type="ECO:0000259" key="2">
    <source>
        <dbReference type="Pfam" id="PF07143"/>
    </source>
</evidence>
<feature type="domain" description="AttH" evidence="2">
    <location>
        <begin position="64"/>
        <end position="244"/>
    </location>
</feature>
<protein>
    <submittedName>
        <fullName evidence="3">Carotenoid 1,2-hydratase</fullName>
    </submittedName>
</protein>
<dbReference type="Pfam" id="PF07143">
    <property type="entry name" value="CrtC"/>
    <property type="match status" value="1"/>
</dbReference>
<dbReference type="PANTHER" id="PTHR38591">
    <property type="entry name" value="HYDROLASE"/>
    <property type="match status" value="1"/>
</dbReference>